<dbReference type="GO" id="GO:0046872">
    <property type="term" value="F:metal ion binding"/>
    <property type="evidence" value="ECO:0007669"/>
    <property type="project" value="InterPro"/>
</dbReference>
<dbReference type="Proteomes" id="UP000588098">
    <property type="component" value="Unassembled WGS sequence"/>
</dbReference>
<reference evidence="2 3" key="1">
    <citation type="submission" date="2020-08" db="EMBL/GenBank/DDBJ databases">
        <title>Genomic Encyclopedia of Type Strains, Phase III (KMG-III): the genomes of soil and plant-associated and newly described type strains.</title>
        <authorList>
            <person name="Whitman W."/>
        </authorList>
    </citation>
    <scope>NUCLEOTIDE SEQUENCE [LARGE SCALE GENOMIC DNA]</scope>
    <source>
        <strain evidence="2 3">CECT 8305</strain>
    </source>
</reference>
<proteinExistence type="predicted"/>
<gene>
    <name evidence="2" type="ORF">FHS42_005417</name>
</gene>
<sequence length="286" mass="30797">MISQPHPYDGFAWLGAPLDARALFAPERAVLLAQLRGLAPDDWNREAVPGWSVRDLVAHLLGDDYGRISRDRDGHRGGPGLAAGETLEAYIHRLNQQWVDACARLSPAVLTQTLELTGAAVADLFRAADLHENAPIGVSWAGAEPAPAWLDCAREFTEHWVHRQQIRHATGQPTDPDPRPLAVVIDTFARALPHTLRDTAADPGTQVRLSVPGPAGGEWTATAGDRGWSLAPPASGQWAATVRLDAETTWRVCVRGIEPADALARGSVEGDQRLAAAVCQLVSIIR</sequence>
<evidence type="ECO:0000313" key="3">
    <source>
        <dbReference type="Proteomes" id="UP000588098"/>
    </source>
</evidence>
<dbReference type="Gene3D" id="1.20.120.450">
    <property type="entry name" value="dinb family like domain"/>
    <property type="match status" value="1"/>
</dbReference>
<name>A0A7W9QE44_9ACTN</name>
<evidence type="ECO:0000259" key="1">
    <source>
        <dbReference type="Pfam" id="PF11716"/>
    </source>
</evidence>
<dbReference type="InterPro" id="IPR017517">
    <property type="entry name" value="Maleyloyr_isom"/>
</dbReference>
<keyword evidence="3" id="KW-1185">Reference proteome</keyword>
<dbReference type="EMBL" id="JACHJL010000015">
    <property type="protein sequence ID" value="MBB5938329.1"/>
    <property type="molecule type" value="Genomic_DNA"/>
</dbReference>
<dbReference type="SUPFAM" id="SSF109854">
    <property type="entry name" value="DinB/YfiT-like putative metalloenzymes"/>
    <property type="match status" value="1"/>
</dbReference>
<dbReference type="InterPro" id="IPR034660">
    <property type="entry name" value="DinB/YfiT-like"/>
</dbReference>
<dbReference type="RefSeq" id="WP_184575969.1">
    <property type="nucleotide sequence ID" value="NZ_JACHJL010000015.1"/>
</dbReference>
<accession>A0A7W9QE44</accession>
<organism evidence="2 3">
    <name type="scientific">Streptomyces zagrosensis</name>
    <dbReference type="NCBI Taxonomy" id="1042984"/>
    <lineage>
        <taxon>Bacteria</taxon>
        <taxon>Bacillati</taxon>
        <taxon>Actinomycetota</taxon>
        <taxon>Actinomycetes</taxon>
        <taxon>Kitasatosporales</taxon>
        <taxon>Streptomycetaceae</taxon>
        <taxon>Streptomyces</taxon>
    </lineage>
</organism>
<dbReference type="AlphaFoldDB" id="A0A7W9QE44"/>
<comment type="caution">
    <text evidence="2">The sequence shown here is derived from an EMBL/GenBank/DDBJ whole genome shotgun (WGS) entry which is preliminary data.</text>
</comment>
<dbReference type="NCBIfam" id="TIGR03083">
    <property type="entry name" value="maleylpyruvate isomerase family mycothiol-dependent enzyme"/>
    <property type="match status" value="1"/>
</dbReference>
<protein>
    <submittedName>
        <fullName evidence="2">Uncharacterized protein (TIGR03083 family)</fullName>
    </submittedName>
</protein>
<dbReference type="Pfam" id="PF11716">
    <property type="entry name" value="MDMPI_N"/>
    <property type="match status" value="1"/>
</dbReference>
<evidence type="ECO:0000313" key="2">
    <source>
        <dbReference type="EMBL" id="MBB5938329.1"/>
    </source>
</evidence>
<dbReference type="InterPro" id="IPR024344">
    <property type="entry name" value="MDMPI_metal-binding"/>
</dbReference>
<feature type="domain" description="Mycothiol-dependent maleylpyruvate isomerase metal-binding" evidence="1">
    <location>
        <begin position="25"/>
        <end position="166"/>
    </location>
</feature>